<evidence type="ECO:0008006" key="4">
    <source>
        <dbReference type="Google" id="ProtNLM"/>
    </source>
</evidence>
<dbReference type="RefSeq" id="WP_185056471.1">
    <property type="nucleotide sequence ID" value="NZ_BAABIX010000067.1"/>
</dbReference>
<name>A0A840PL62_9ACTN</name>
<evidence type="ECO:0000256" key="1">
    <source>
        <dbReference type="SAM" id="Phobius"/>
    </source>
</evidence>
<dbReference type="EMBL" id="JACHGN010000031">
    <property type="protein sequence ID" value="MBB5139656.1"/>
    <property type="molecule type" value="Genomic_DNA"/>
</dbReference>
<proteinExistence type="predicted"/>
<organism evidence="2 3">
    <name type="scientific">Thermocatellispora tengchongensis</name>
    <dbReference type="NCBI Taxonomy" id="1073253"/>
    <lineage>
        <taxon>Bacteria</taxon>
        <taxon>Bacillati</taxon>
        <taxon>Actinomycetota</taxon>
        <taxon>Actinomycetes</taxon>
        <taxon>Streptosporangiales</taxon>
        <taxon>Streptosporangiaceae</taxon>
        <taxon>Thermocatellispora</taxon>
    </lineage>
</organism>
<protein>
    <recommendedName>
        <fullName evidence="4">DUF2178 domain-containing protein</fullName>
    </recommendedName>
</protein>
<keyword evidence="1" id="KW-1133">Transmembrane helix</keyword>
<comment type="caution">
    <text evidence="2">The sequence shown here is derived from an EMBL/GenBank/DDBJ whole genome shotgun (WGS) entry which is preliminary data.</text>
</comment>
<feature type="transmembrane region" description="Helical" evidence="1">
    <location>
        <begin position="111"/>
        <end position="134"/>
    </location>
</feature>
<evidence type="ECO:0000313" key="3">
    <source>
        <dbReference type="Proteomes" id="UP000578449"/>
    </source>
</evidence>
<evidence type="ECO:0000313" key="2">
    <source>
        <dbReference type="EMBL" id="MBB5139656.1"/>
    </source>
</evidence>
<reference evidence="2 3" key="1">
    <citation type="submission" date="2020-08" db="EMBL/GenBank/DDBJ databases">
        <title>Genomic Encyclopedia of Type Strains, Phase IV (KMG-IV): sequencing the most valuable type-strain genomes for metagenomic binning, comparative biology and taxonomic classification.</title>
        <authorList>
            <person name="Goeker M."/>
        </authorList>
    </citation>
    <scope>NUCLEOTIDE SEQUENCE [LARGE SCALE GENOMIC DNA]</scope>
    <source>
        <strain evidence="2 3">DSM 45615</strain>
    </source>
</reference>
<feature type="transmembrane region" description="Helical" evidence="1">
    <location>
        <begin position="87"/>
        <end position="105"/>
    </location>
</feature>
<gene>
    <name evidence="2" type="ORF">HNP84_009420</name>
</gene>
<feature type="transmembrane region" description="Helical" evidence="1">
    <location>
        <begin position="40"/>
        <end position="66"/>
    </location>
</feature>
<sequence length="139" mass="14788">MSFQEKRAWVYAVIGLCVPVVYFAVIFVRAGGGDVTRTAYVVPMLVAIGGAVVLNIAAEVVAGIAAGREAGLKDERDRQIGRLGEYVGFYVMSVLALVPLGLAMGEAAHFWIAHTLYLAFVLAALASAVTKIVAYRRGL</sequence>
<keyword evidence="3" id="KW-1185">Reference proteome</keyword>
<dbReference type="AlphaFoldDB" id="A0A840PL62"/>
<feature type="transmembrane region" description="Helical" evidence="1">
    <location>
        <begin position="9"/>
        <end position="28"/>
    </location>
</feature>
<keyword evidence="1" id="KW-0812">Transmembrane</keyword>
<keyword evidence="1" id="KW-0472">Membrane</keyword>
<dbReference type="Proteomes" id="UP000578449">
    <property type="component" value="Unassembled WGS sequence"/>
</dbReference>
<accession>A0A840PL62</accession>